<proteinExistence type="predicted"/>
<accession>A0ABU1IPD3</accession>
<evidence type="ECO:0000313" key="1">
    <source>
        <dbReference type="EMBL" id="MDR6226647.1"/>
    </source>
</evidence>
<protein>
    <submittedName>
        <fullName evidence="1">Uncharacterized protein</fullName>
    </submittedName>
</protein>
<dbReference type="RefSeq" id="WP_374709363.1">
    <property type="nucleotide sequence ID" value="NZ_JAVDQG010000005.1"/>
</dbReference>
<dbReference type="EMBL" id="JAVDQG010000005">
    <property type="protein sequence ID" value="MDR6226647.1"/>
    <property type="molecule type" value="Genomic_DNA"/>
</dbReference>
<evidence type="ECO:0000313" key="2">
    <source>
        <dbReference type="Proteomes" id="UP001185012"/>
    </source>
</evidence>
<dbReference type="Proteomes" id="UP001185012">
    <property type="component" value="Unassembled WGS sequence"/>
</dbReference>
<keyword evidence="2" id="KW-1185">Reference proteome</keyword>
<name>A0ABU1IPD3_9BACL</name>
<gene>
    <name evidence="1" type="ORF">JOE21_002654</name>
</gene>
<reference evidence="1 2" key="1">
    <citation type="submission" date="2023-07" db="EMBL/GenBank/DDBJ databases">
        <title>Genomic Encyclopedia of Type Strains, Phase IV (KMG-IV): sequencing the most valuable type-strain genomes for metagenomic binning, comparative biology and taxonomic classification.</title>
        <authorList>
            <person name="Goeker M."/>
        </authorList>
    </citation>
    <scope>NUCLEOTIDE SEQUENCE [LARGE SCALE GENOMIC DNA]</scope>
    <source>
        <strain evidence="1 2">DSM 45903</strain>
    </source>
</reference>
<comment type="caution">
    <text evidence="1">The sequence shown here is derived from an EMBL/GenBank/DDBJ whole genome shotgun (WGS) entry which is preliminary data.</text>
</comment>
<dbReference type="InterPro" id="IPR058867">
    <property type="entry name" value="YtzJ"/>
</dbReference>
<sequence length="77" mass="8720">MIISRRQLARAKVEKLKKGYSAYAETKEVAQLIQKELDAIGFPVHVDQTSIGYWFIPEIQGELPHPTCPPNSLESPR</sequence>
<dbReference type="Pfam" id="PF26326">
    <property type="entry name" value="YtzJ"/>
    <property type="match status" value="1"/>
</dbReference>
<organism evidence="1 2">
    <name type="scientific">Desmospora profundinema</name>
    <dbReference type="NCBI Taxonomy" id="1571184"/>
    <lineage>
        <taxon>Bacteria</taxon>
        <taxon>Bacillati</taxon>
        <taxon>Bacillota</taxon>
        <taxon>Bacilli</taxon>
        <taxon>Bacillales</taxon>
        <taxon>Thermoactinomycetaceae</taxon>
        <taxon>Desmospora</taxon>
    </lineage>
</organism>